<dbReference type="Proteomes" id="UP000243679">
    <property type="component" value="Chromosome"/>
</dbReference>
<organism evidence="2 3">
    <name type="scientific">Candidatus Nitrosoglobus terrae</name>
    <dbReference type="NCBI Taxonomy" id="1630141"/>
    <lineage>
        <taxon>Bacteria</taxon>
        <taxon>Pseudomonadati</taxon>
        <taxon>Pseudomonadota</taxon>
        <taxon>Gammaproteobacteria</taxon>
        <taxon>Chromatiales</taxon>
        <taxon>Chromatiaceae</taxon>
        <taxon>Candidatus Nitrosoglobus</taxon>
    </lineage>
</organism>
<evidence type="ECO:0008006" key="4">
    <source>
        <dbReference type="Google" id="ProtNLM"/>
    </source>
</evidence>
<dbReference type="EMBL" id="AP014836">
    <property type="protein sequence ID" value="BAW80643.1"/>
    <property type="molecule type" value="Genomic_DNA"/>
</dbReference>
<gene>
    <name evidence="2" type="ORF">TAO_1273</name>
</gene>
<dbReference type="AlphaFoldDB" id="A0A1Q2SNG5"/>
<sequence>MKFNKLAVAVFLVVGISSNVIARDYDTKFETDLNIHHKFFKRDRNKDKLLDLNEAYSGFMHTPDYEVKICGISQITIRMTDNRGLDYEEYSNKVISKKGYDKKLKKKKIKDKYIRFTTTMRSYIDFTNAGKNRER</sequence>
<keyword evidence="1" id="KW-0732">Signal</keyword>
<feature type="signal peptide" evidence="1">
    <location>
        <begin position="1"/>
        <end position="22"/>
    </location>
</feature>
<evidence type="ECO:0000313" key="2">
    <source>
        <dbReference type="EMBL" id="BAW80643.1"/>
    </source>
</evidence>
<name>A0A1Q2SNG5_9GAMM</name>
<keyword evidence="3" id="KW-1185">Reference proteome</keyword>
<protein>
    <recommendedName>
        <fullName evidence="4">EF-hand domain-containing protein</fullName>
    </recommendedName>
</protein>
<accession>A0A1Q2SNG5</accession>
<reference evidence="2 3" key="1">
    <citation type="journal article" date="2017" name="ISME J.">
        <title>An acid-tolerant ammonia-oxidizing ?-proteobacterium from soil.</title>
        <authorList>
            <person name="Hayatsu M."/>
            <person name="Tago K."/>
            <person name="Uchiyama I."/>
            <person name="Toyoda A."/>
            <person name="Wang Y."/>
            <person name="Shimomura Y."/>
            <person name="Okubo T."/>
            <person name="Kurisu F."/>
            <person name="Hirono Y."/>
            <person name="Nonaka K."/>
            <person name="Akiyama H."/>
            <person name="Itoh T."/>
            <person name="Takami H."/>
        </authorList>
    </citation>
    <scope>NUCLEOTIDE SEQUENCE [LARGE SCALE GENOMIC DNA]</scope>
    <source>
        <strain evidence="2 3">TAO100</strain>
    </source>
</reference>
<dbReference type="KEGG" id="ntt:TAO_1273"/>
<proteinExistence type="predicted"/>
<feature type="chain" id="PRO_5013338110" description="EF-hand domain-containing protein" evidence="1">
    <location>
        <begin position="23"/>
        <end position="135"/>
    </location>
</feature>
<dbReference type="RefSeq" id="WP_096527162.1">
    <property type="nucleotide sequence ID" value="NZ_AP014836.1"/>
</dbReference>
<evidence type="ECO:0000313" key="3">
    <source>
        <dbReference type="Proteomes" id="UP000243679"/>
    </source>
</evidence>
<evidence type="ECO:0000256" key="1">
    <source>
        <dbReference type="SAM" id="SignalP"/>
    </source>
</evidence>